<sequence>MDWLDFLAVQGTLNSLLQHHSSKASILRHSAFFIVQLSHPYMTIGKTTALTRRTFVGKVMSLLFSLLSRLVITFLPVSKHLLISWLQSPSAVILEPLKIKSDTVSTVSPSISREVMGPDAMIFVF</sequence>
<proteinExistence type="predicted"/>
<protein>
    <submittedName>
        <fullName evidence="1">Uncharacterized protein</fullName>
    </submittedName>
</protein>
<reference evidence="1" key="2">
    <citation type="submission" date="2025-08" db="UniProtKB">
        <authorList>
            <consortium name="Ensembl"/>
        </authorList>
    </citation>
    <scope>IDENTIFICATION</scope>
</reference>
<accession>A0AC11DPW6</accession>
<reference evidence="1" key="3">
    <citation type="submission" date="2025-09" db="UniProtKB">
        <authorList>
            <consortium name="Ensembl"/>
        </authorList>
    </citation>
    <scope>IDENTIFICATION</scope>
</reference>
<name>A0AC11DPW6_SHEEP</name>
<evidence type="ECO:0000313" key="1">
    <source>
        <dbReference type="Ensembl" id="ENSOARP00020048821.1"/>
    </source>
</evidence>
<dbReference type="Ensembl" id="ENSOART00020053612.1">
    <property type="protein sequence ID" value="ENSOARP00020048821.1"/>
    <property type="gene ID" value="ENSOARG00020036674.1"/>
</dbReference>
<reference evidence="1" key="1">
    <citation type="submission" date="2020-11" db="EMBL/GenBank/DDBJ databases">
        <authorList>
            <person name="Davenport K.M."/>
            <person name="Bickhart D.M."/>
            <person name="Smith T.P.L."/>
            <person name="Murdoch B.M."/>
            <person name="Rosen B.D."/>
        </authorList>
    </citation>
    <scope>NUCLEOTIDE SEQUENCE [LARGE SCALE GENOMIC DNA]</scope>
    <source>
        <strain evidence="1">OAR_USU_Benz2616</strain>
    </source>
</reference>
<organism evidence="1">
    <name type="scientific">Ovis aries</name>
    <name type="common">Sheep</name>
    <dbReference type="NCBI Taxonomy" id="9940"/>
    <lineage>
        <taxon>Eukaryota</taxon>
        <taxon>Metazoa</taxon>
        <taxon>Chordata</taxon>
        <taxon>Craniata</taxon>
        <taxon>Vertebrata</taxon>
        <taxon>Euteleostomi</taxon>
        <taxon>Mammalia</taxon>
        <taxon>Eutheria</taxon>
        <taxon>Laurasiatheria</taxon>
        <taxon>Artiodactyla</taxon>
        <taxon>Ruminantia</taxon>
        <taxon>Pecora</taxon>
        <taxon>Bovidae</taxon>
        <taxon>Caprinae</taxon>
        <taxon>Ovis</taxon>
    </lineage>
</organism>